<dbReference type="AlphaFoldDB" id="A0AAW9R6B3"/>
<evidence type="ECO:0000259" key="8">
    <source>
        <dbReference type="PROSITE" id="PS51193"/>
    </source>
</evidence>
<dbReference type="GO" id="GO:0016818">
    <property type="term" value="F:hydrolase activity, acting on acid anhydrides, in phosphorus-containing anhydrides"/>
    <property type="evidence" value="ECO:0007669"/>
    <property type="project" value="InterPro"/>
</dbReference>
<dbReference type="SMART" id="SM00487">
    <property type="entry name" value="DEXDc"/>
    <property type="match status" value="1"/>
</dbReference>
<comment type="catalytic activity">
    <reaction evidence="7">
        <text>ATP + H2O = ADP + phosphate + H(+)</text>
        <dbReference type="Rhea" id="RHEA:13065"/>
        <dbReference type="ChEBI" id="CHEBI:15377"/>
        <dbReference type="ChEBI" id="CHEBI:15378"/>
        <dbReference type="ChEBI" id="CHEBI:30616"/>
        <dbReference type="ChEBI" id="CHEBI:43474"/>
        <dbReference type="ChEBI" id="CHEBI:456216"/>
        <dbReference type="EC" id="5.6.2.3"/>
    </reaction>
</comment>
<dbReference type="RefSeq" id="WP_337335789.1">
    <property type="nucleotide sequence ID" value="NZ_JBBDHC010000015.1"/>
</dbReference>
<dbReference type="SMART" id="SM00491">
    <property type="entry name" value="HELICc2"/>
    <property type="match status" value="1"/>
</dbReference>
<sequence>MSLIDDTRAALGDGGALATAIEGFVPRPAQQRLAEAIAEVIDARGELIAEAGTGTGKTYAYLVPALLSGKRTIISTGTKALQDQLYHRDLPRVRQALGARLKTALLKGRANYLCWYRLERARSDGLFTSREEASRLAAIHAWAGGSEDGDLAGADFLADDSPLRPQVTSTADNCLGTDCPFHTECFVVRARQKAQEADLVVVNHHLLFADQALKREGFGEILPGAQTFVLDEAHQLPELAAQFFGAMVSSRQLVDLARDALSECEGVSGARAEVQEPAQALELAVKAVRAALEPLPARASLAVFESHPAVAEALDALRAALATVAALLEPLAERSVGFKSCRDRAEELVEGCERILDAKGGGEVRWYEITARGFQLHQTPLDVSGALREFRAASQAAWIHTSATLAVDGGFAHLSEQLGMESPRTLLEPSPFDFHNQALVYVPHGLPEPNTPAHVEAVVEAALPLLDASDGRAFLLFTSHRALRQAAELLAARREFPLFVQGEAPRHLLLERFRESGNGVLLGAASFWEGVDVAGDALQLVVIDKLPFAAPDDPVLEARLEAIRRRGGNPFRDWQLPGAVIALKQGAGRLIRTHADQGVVMLCDPRLVGKSYGRIFLDSLPPFARTRDAERVLRFLREARQGRALPWSGNPEDTDSR</sequence>
<gene>
    <name evidence="9" type="ORF">WB794_10430</name>
</gene>
<dbReference type="FunFam" id="3.40.50.300:FF:000466">
    <property type="entry name" value="ATP-dependent DNA helicase"/>
    <property type="match status" value="1"/>
</dbReference>
<evidence type="ECO:0000256" key="1">
    <source>
        <dbReference type="ARBA" id="ARBA00001966"/>
    </source>
</evidence>
<dbReference type="SUPFAM" id="SSF52540">
    <property type="entry name" value="P-loop containing nucleoside triphosphate hydrolases"/>
    <property type="match status" value="1"/>
</dbReference>
<dbReference type="InterPro" id="IPR014001">
    <property type="entry name" value="Helicase_ATP-bd"/>
</dbReference>
<evidence type="ECO:0000313" key="10">
    <source>
        <dbReference type="Proteomes" id="UP001364472"/>
    </source>
</evidence>
<keyword evidence="3 9" id="KW-0378">Hydrolase</keyword>
<dbReference type="PANTHER" id="PTHR11472">
    <property type="entry name" value="DNA REPAIR DEAD HELICASE RAD3/XP-D SUBFAMILY MEMBER"/>
    <property type="match status" value="1"/>
</dbReference>
<dbReference type="InterPro" id="IPR006555">
    <property type="entry name" value="ATP-dep_Helicase_C"/>
</dbReference>
<accession>A0AAW9R6B3</accession>
<dbReference type="InterPro" id="IPR027417">
    <property type="entry name" value="P-loop_NTPase"/>
</dbReference>
<dbReference type="GO" id="GO:0005524">
    <property type="term" value="F:ATP binding"/>
    <property type="evidence" value="ECO:0007669"/>
    <property type="project" value="UniProtKB-KW"/>
</dbReference>
<dbReference type="GO" id="GO:0006281">
    <property type="term" value="P:DNA repair"/>
    <property type="evidence" value="ECO:0007669"/>
    <property type="project" value="TreeGrafter"/>
</dbReference>
<feature type="domain" description="Helicase ATP-binding" evidence="8">
    <location>
        <begin position="16"/>
        <end position="281"/>
    </location>
</feature>
<comment type="caution">
    <text evidence="9">The sequence shown here is derived from an EMBL/GenBank/DDBJ whole genome shotgun (WGS) entry which is preliminary data.</text>
</comment>
<keyword evidence="2" id="KW-0547">Nucleotide-binding</keyword>
<dbReference type="PANTHER" id="PTHR11472:SF34">
    <property type="entry name" value="REGULATOR OF TELOMERE ELONGATION HELICASE 1"/>
    <property type="match status" value="1"/>
</dbReference>
<evidence type="ECO:0000256" key="2">
    <source>
        <dbReference type="ARBA" id="ARBA00022741"/>
    </source>
</evidence>
<dbReference type="Gene3D" id="3.40.50.300">
    <property type="entry name" value="P-loop containing nucleotide triphosphate hydrolases"/>
    <property type="match status" value="2"/>
</dbReference>
<dbReference type="GO" id="GO:0043139">
    <property type="term" value="F:5'-3' DNA helicase activity"/>
    <property type="evidence" value="ECO:0007669"/>
    <property type="project" value="UniProtKB-EC"/>
</dbReference>
<dbReference type="GO" id="GO:0003676">
    <property type="term" value="F:nucleic acid binding"/>
    <property type="evidence" value="ECO:0007669"/>
    <property type="project" value="InterPro"/>
</dbReference>
<dbReference type="EC" id="5.6.2.3" evidence="6"/>
<proteinExistence type="inferred from homology"/>
<name>A0AAW9R6B3_9GAMM</name>
<reference evidence="9 10" key="1">
    <citation type="journal article" date="2016" name="Antonie Van Leeuwenhoek">
        <title>Denitratimonas tolerans gen. nov., sp. nov., a denitrifying bacterium isolated from a bioreactor for tannery wastewater treatment.</title>
        <authorList>
            <person name="Han S.I."/>
            <person name="Kim J.O."/>
            <person name="Lee Y.R."/>
            <person name="Ekpeghere K.I."/>
            <person name="Koh S.C."/>
            <person name="Whang K.S."/>
        </authorList>
    </citation>
    <scope>NUCLEOTIDE SEQUENCE [LARGE SCALE GENOMIC DNA]</scope>
    <source>
        <strain evidence="9 10">KACC 17565</strain>
    </source>
</reference>
<evidence type="ECO:0000256" key="6">
    <source>
        <dbReference type="ARBA" id="ARBA00044969"/>
    </source>
</evidence>
<dbReference type="PROSITE" id="PS51193">
    <property type="entry name" value="HELICASE_ATP_BIND_2"/>
    <property type="match status" value="1"/>
</dbReference>
<evidence type="ECO:0000256" key="3">
    <source>
        <dbReference type="ARBA" id="ARBA00022801"/>
    </source>
</evidence>
<keyword evidence="9" id="KW-0347">Helicase</keyword>
<comment type="similarity">
    <text evidence="5">Belongs to the helicase family. DinG subfamily.</text>
</comment>
<dbReference type="Pfam" id="PF13307">
    <property type="entry name" value="Helicase_C_2"/>
    <property type="match status" value="1"/>
</dbReference>
<comment type="cofactor">
    <cofactor evidence="1">
        <name>[4Fe-4S] cluster</name>
        <dbReference type="ChEBI" id="CHEBI:49883"/>
    </cofactor>
</comment>
<dbReference type="Proteomes" id="UP001364472">
    <property type="component" value="Unassembled WGS sequence"/>
</dbReference>
<evidence type="ECO:0000313" key="9">
    <source>
        <dbReference type="EMBL" id="MEJ1250085.1"/>
    </source>
</evidence>
<evidence type="ECO:0000256" key="5">
    <source>
        <dbReference type="ARBA" id="ARBA00038058"/>
    </source>
</evidence>
<dbReference type="InterPro" id="IPR011545">
    <property type="entry name" value="DEAD/DEAH_box_helicase_dom"/>
</dbReference>
<organism evidence="9 10">
    <name type="scientific">Denitratimonas tolerans</name>
    <dbReference type="NCBI Taxonomy" id="1338420"/>
    <lineage>
        <taxon>Bacteria</taxon>
        <taxon>Pseudomonadati</taxon>
        <taxon>Pseudomonadota</taxon>
        <taxon>Gammaproteobacteria</taxon>
        <taxon>Lysobacterales</taxon>
        <taxon>Lysobacteraceae</taxon>
        <taxon>Denitratimonas</taxon>
    </lineage>
</organism>
<keyword evidence="10" id="KW-1185">Reference proteome</keyword>
<dbReference type="InterPro" id="IPR045028">
    <property type="entry name" value="DinG/Rad3-like"/>
</dbReference>
<evidence type="ECO:0000256" key="7">
    <source>
        <dbReference type="ARBA" id="ARBA00048954"/>
    </source>
</evidence>
<keyword evidence="4" id="KW-0067">ATP-binding</keyword>
<dbReference type="Pfam" id="PF00270">
    <property type="entry name" value="DEAD"/>
    <property type="match status" value="1"/>
</dbReference>
<dbReference type="InterPro" id="IPR014013">
    <property type="entry name" value="Helic_SF1/SF2_ATP-bd_DinG/Rad3"/>
</dbReference>
<dbReference type="EMBL" id="JBBDHC010000015">
    <property type="protein sequence ID" value="MEJ1250085.1"/>
    <property type="molecule type" value="Genomic_DNA"/>
</dbReference>
<protein>
    <recommendedName>
        <fullName evidence="6">DNA 5'-3' helicase</fullName>
        <ecNumber evidence="6">5.6.2.3</ecNumber>
    </recommendedName>
</protein>
<evidence type="ECO:0000256" key="4">
    <source>
        <dbReference type="ARBA" id="ARBA00022840"/>
    </source>
</evidence>